<gene>
    <name evidence="1" type="ORF">A3L14_00140</name>
    <name evidence="2" type="ORF">AMR53_00140</name>
    <name evidence="3" type="ORF">SAMN05216170_1411</name>
</gene>
<dbReference type="PATRIC" id="fig|277988.4.peg.31"/>
<keyword evidence="6" id="KW-1185">Reference proteome</keyword>
<dbReference type="STRING" id="277988.SAMN05216170_1411"/>
<dbReference type="Pfam" id="PF04322">
    <property type="entry name" value="DUF473"/>
    <property type="match status" value="1"/>
</dbReference>
<evidence type="ECO:0000313" key="6">
    <source>
        <dbReference type="Proteomes" id="UP000250136"/>
    </source>
</evidence>
<dbReference type="Proteomes" id="UP000182125">
    <property type="component" value="Unassembled WGS sequence"/>
</dbReference>
<reference evidence="2 4" key="1">
    <citation type="submission" date="2015-08" db="EMBL/GenBank/DDBJ databases">
        <title>Thermococcus thioreducens DSM 14981 genome sequencing.</title>
        <authorList>
            <person name="Hong S.-J."/>
            <person name="Kim M.-C."/>
            <person name="Shin J.-H."/>
        </authorList>
    </citation>
    <scope>NUCLEOTIDE SEQUENCE [LARGE SCALE GENOMIC DNA]</scope>
    <source>
        <strain evidence="2 4">DSM 14981</strain>
    </source>
</reference>
<dbReference type="RefSeq" id="WP_055428332.1">
    <property type="nucleotide sequence ID" value="NZ_CP015105.1"/>
</dbReference>
<dbReference type="EMBL" id="LIXN01000001">
    <property type="protein sequence ID" value="KQH83407.1"/>
    <property type="molecule type" value="Genomic_DNA"/>
</dbReference>
<dbReference type="InterPro" id="IPR007417">
    <property type="entry name" value="DUF473"/>
</dbReference>
<dbReference type="KEGG" id="ttd:A3L14_00140"/>
<dbReference type="EMBL" id="CP015105">
    <property type="protein sequence ID" value="ASJ11387.1"/>
    <property type="molecule type" value="Genomic_DNA"/>
</dbReference>
<protein>
    <recommendedName>
        <fullName evidence="7">DUF473 domain-containing protein</fullName>
    </recommendedName>
</protein>
<dbReference type="OrthoDB" id="49941at2157"/>
<dbReference type="Proteomes" id="UP000250136">
    <property type="component" value="Chromosome"/>
</dbReference>
<organism evidence="2 4">
    <name type="scientific">Thermococcus thioreducens</name>
    <dbReference type="NCBI Taxonomy" id="277988"/>
    <lineage>
        <taxon>Archaea</taxon>
        <taxon>Methanobacteriati</taxon>
        <taxon>Methanobacteriota</taxon>
        <taxon>Thermococci</taxon>
        <taxon>Thermococcales</taxon>
        <taxon>Thermococcaceae</taxon>
        <taxon>Thermococcus</taxon>
    </lineage>
</organism>
<evidence type="ECO:0000313" key="5">
    <source>
        <dbReference type="Proteomes" id="UP000182125"/>
    </source>
</evidence>
<name>A0A0Q2MUK0_9EURY</name>
<reference evidence="1 6" key="2">
    <citation type="submission" date="2016-04" db="EMBL/GenBank/DDBJ databases">
        <title>Complete genome sequence of Thermococcus thioreducens type strain OGL-20P.</title>
        <authorList>
            <person name="Oger P.M."/>
        </authorList>
    </citation>
    <scope>NUCLEOTIDE SEQUENCE [LARGE SCALE GENOMIC DNA]</scope>
    <source>
        <strain evidence="1 6">OGL-20P</strain>
    </source>
</reference>
<evidence type="ECO:0000313" key="4">
    <source>
        <dbReference type="Proteomes" id="UP000051862"/>
    </source>
</evidence>
<reference evidence="3 5" key="3">
    <citation type="submission" date="2016-10" db="EMBL/GenBank/DDBJ databases">
        <authorList>
            <person name="de Groot N.N."/>
        </authorList>
    </citation>
    <scope>NUCLEOTIDE SEQUENCE [LARGE SCALE GENOMIC DNA]</scope>
    <source>
        <strain evidence="3 5">OGL-20</strain>
    </source>
</reference>
<accession>A0A0Q2MUK0</accession>
<dbReference type="AlphaFoldDB" id="A0A0Q2MUK0"/>
<sequence length="126" mass="14466">MEAITLAGIARRVLDELLRSPYKTLELRSARNVIALERAKELGRVFLTYETFQDVTVGTEGLLAEILRLESMEQRIPWEDSDEREVTVCRAQVKLLGLGRIVEVRKRNSVLVVRVREMLPQEMDIG</sequence>
<proteinExistence type="predicted"/>
<dbReference type="EMBL" id="FOIW01000002">
    <property type="protein sequence ID" value="SEW07557.1"/>
    <property type="molecule type" value="Genomic_DNA"/>
</dbReference>
<dbReference type="GeneID" id="33332780"/>
<dbReference type="Proteomes" id="UP000051862">
    <property type="component" value="Unassembled WGS sequence"/>
</dbReference>
<evidence type="ECO:0000313" key="2">
    <source>
        <dbReference type="EMBL" id="KQH83407.1"/>
    </source>
</evidence>
<evidence type="ECO:0000313" key="3">
    <source>
        <dbReference type="EMBL" id="SEW07557.1"/>
    </source>
</evidence>
<evidence type="ECO:0000313" key="1">
    <source>
        <dbReference type="EMBL" id="ASJ11387.1"/>
    </source>
</evidence>
<evidence type="ECO:0008006" key="7">
    <source>
        <dbReference type="Google" id="ProtNLM"/>
    </source>
</evidence>